<protein>
    <submittedName>
        <fullName evidence="1">Alpha-galactosidase</fullName>
        <ecNumber evidence="1">3.2.1.22</ecNumber>
    </submittedName>
</protein>
<accession>A0ABU3RD23</accession>
<gene>
    <name evidence="1" type="ORF">RQP52_13820</name>
</gene>
<dbReference type="Proteomes" id="UP001260980">
    <property type="component" value="Unassembled WGS sequence"/>
</dbReference>
<organism evidence="1 2">
    <name type="scientific">Paenibacillus violae</name>
    <dbReference type="NCBI Taxonomy" id="3077234"/>
    <lineage>
        <taxon>Bacteria</taxon>
        <taxon>Bacillati</taxon>
        <taxon>Bacillota</taxon>
        <taxon>Bacilli</taxon>
        <taxon>Bacillales</taxon>
        <taxon>Paenibacillaceae</taxon>
        <taxon>Paenibacillus</taxon>
    </lineage>
</organism>
<reference evidence="1 2" key="1">
    <citation type="submission" date="2023-10" db="EMBL/GenBank/DDBJ databases">
        <title>Paenibacillus strain PFR10 Genome sequencing and assembly.</title>
        <authorList>
            <person name="Kim I."/>
        </authorList>
    </citation>
    <scope>NUCLEOTIDE SEQUENCE [LARGE SCALE GENOMIC DNA]</scope>
    <source>
        <strain evidence="1 2">PFR10</strain>
    </source>
</reference>
<dbReference type="Gene3D" id="3.20.20.70">
    <property type="entry name" value="Aldolase class I"/>
    <property type="match status" value="1"/>
</dbReference>
<comment type="caution">
    <text evidence="1">The sequence shown here is derived from an EMBL/GenBank/DDBJ whole genome shotgun (WGS) entry which is preliminary data.</text>
</comment>
<keyword evidence="1" id="KW-0326">Glycosidase</keyword>
<proteinExistence type="predicted"/>
<dbReference type="EC" id="3.2.1.22" evidence="1"/>
<dbReference type="RefSeq" id="WP_315952199.1">
    <property type="nucleotide sequence ID" value="NZ_JAWCUD010000003.1"/>
</dbReference>
<evidence type="ECO:0000313" key="1">
    <source>
        <dbReference type="EMBL" id="MDU0202176.1"/>
    </source>
</evidence>
<dbReference type="EMBL" id="JAWCUD010000003">
    <property type="protein sequence ID" value="MDU0202176.1"/>
    <property type="molecule type" value="Genomic_DNA"/>
</dbReference>
<evidence type="ECO:0000313" key="2">
    <source>
        <dbReference type="Proteomes" id="UP001260980"/>
    </source>
</evidence>
<keyword evidence="2" id="KW-1185">Reference proteome</keyword>
<dbReference type="InterPro" id="IPR013785">
    <property type="entry name" value="Aldolase_TIM"/>
</dbReference>
<dbReference type="InterPro" id="IPR017853">
    <property type="entry name" value="GH"/>
</dbReference>
<keyword evidence="1" id="KW-0378">Hydrolase</keyword>
<name>A0ABU3RD23_9BACL</name>
<dbReference type="SUPFAM" id="SSF51445">
    <property type="entry name" value="(Trans)glycosidases"/>
    <property type="match status" value="1"/>
</dbReference>
<dbReference type="GO" id="GO:0004557">
    <property type="term" value="F:alpha-galactosidase activity"/>
    <property type="evidence" value="ECO:0007669"/>
    <property type="project" value="UniProtKB-EC"/>
</dbReference>
<sequence length="715" mass="80619">MLKSKWIQDCYIQIEGSKLKVGNAAIERSWAFEERGPISKSIYDKKNQVEWLSQTNETTMFQFPWLSPSAKLTNASVTACVEDDYGISKPYLRTDVDLAYDHIGERLSVRLTLKVYPGSSFIRHEYSVLAGNAESATEIEASTSFVAWIQPDRQGLSSKEDELQLDDNNKERGRVGGDYCDLLPIQHLHCRWACVGFRDQTDTHNNLISKESGLLYVNEQLSLRGNLLTLQSTLGAGGLMIVKEGPTPLGDLQPGCTDFYFHGKRLSVQGSGIKQADLTTGETVTSYGTMVGVFDGDTFSEHRLMHDYHRNLRYYKPERDSFLMSNTWGDRSKDGALHEGFLLVELQAASNLGLTLLQIDDGWQKGVTCNSVNASPGGGLWSHYYSGDGQFWHVHPERFPNGLSPIVEAAAAKRIQLGLWFSPDSSDDYVNWEKDVNTLLELHKEHHIVAFKLDGIDIHSKLGETRLLMMMRQVVKATGGQVVFNIDATAQTRLGYMGQTQYGIIFLENRYTDWGNYYPHWTLRNLWTLLPYLPADRLQMEFLNVERNQDKYTDDPLAPFHSGQVYALMVVAFTNSLAWMETTGLTASQSDVLSRAIEAVKPHHPAILGGHVLPLGEEPSGASWTGLQSIMDVQNGYLLIIREKHKQSDYAMQLWGVEPSSTLCLTEIIRMEEKDVVISNQGQKQVQLKPDARGHYPFMLSAPFSFVLYRYQQVE</sequence>